<dbReference type="Proteomes" id="UP000182649">
    <property type="component" value="Unassembled WGS sequence"/>
</dbReference>
<dbReference type="EMBL" id="FPBZ01000002">
    <property type="protein sequence ID" value="SFU37900.1"/>
    <property type="molecule type" value="Genomic_DNA"/>
</dbReference>
<organism evidence="3 4">
    <name type="scientific">Nitrosospira multiformis</name>
    <dbReference type="NCBI Taxonomy" id="1231"/>
    <lineage>
        <taxon>Bacteria</taxon>
        <taxon>Pseudomonadati</taxon>
        <taxon>Pseudomonadota</taxon>
        <taxon>Betaproteobacteria</taxon>
        <taxon>Nitrosomonadales</taxon>
        <taxon>Nitrosomonadaceae</taxon>
        <taxon>Nitrosospira</taxon>
    </lineage>
</organism>
<evidence type="ECO:0000313" key="3">
    <source>
        <dbReference type="EMBL" id="SFU37900.1"/>
    </source>
</evidence>
<dbReference type="InterPro" id="IPR032623">
    <property type="entry name" value="FecR_N"/>
</dbReference>
<sequence>MFRVSLKLWKIDEFEDSSGEHQGETVANSEDQDSDQVWHTAVEWVIREHESLSPVEWEELIGWLNMNPAHRKAYDEASRLWLITGLVPPFEPPAED</sequence>
<dbReference type="Pfam" id="PF16220">
    <property type="entry name" value="DUF4880"/>
    <property type="match status" value="1"/>
</dbReference>
<feature type="region of interest" description="Disordered" evidence="1">
    <location>
        <begin position="16"/>
        <end position="35"/>
    </location>
</feature>
<protein>
    <recommendedName>
        <fullName evidence="2">FecR N-terminal domain-containing protein</fullName>
    </recommendedName>
</protein>
<proteinExistence type="predicted"/>
<evidence type="ECO:0000259" key="2">
    <source>
        <dbReference type="Pfam" id="PF16220"/>
    </source>
</evidence>
<evidence type="ECO:0000313" key="4">
    <source>
        <dbReference type="Proteomes" id="UP000182649"/>
    </source>
</evidence>
<accession>A0A1I7FP07</accession>
<feature type="domain" description="FecR N-terminal" evidence="2">
    <location>
        <begin position="41"/>
        <end position="80"/>
    </location>
</feature>
<name>A0A1I7FP07_9PROT</name>
<gene>
    <name evidence="3" type="ORF">SAMN05216417_10265</name>
</gene>
<reference evidence="3 4" key="1">
    <citation type="submission" date="2016-10" db="EMBL/GenBank/DDBJ databases">
        <authorList>
            <person name="de Groot N.N."/>
        </authorList>
    </citation>
    <scope>NUCLEOTIDE SEQUENCE [LARGE SCALE GENOMIC DNA]</scope>
    <source>
        <strain evidence="3 4">Nl14</strain>
    </source>
</reference>
<evidence type="ECO:0000256" key="1">
    <source>
        <dbReference type="SAM" id="MobiDB-lite"/>
    </source>
</evidence>
<dbReference type="AlphaFoldDB" id="A0A1I7FP07"/>